<evidence type="ECO:0000259" key="10">
    <source>
        <dbReference type="Pfam" id="PF03828"/>
    </source>
</evidence>
<evidence type="ECO:0000256" key="7">
    <source>
        <dbReference type="ARBA" id="ARBA00022842"/>
    </source>
</evidence>
<evidence type="ECO:0000259" key="11">
    <source>
        <dbReference type="Pfam" id="PF22600"/>
    </source>
</evidence>
<dbReference type="PANTHER" id="PTHR12271:SF40">
    <property type="entry name" value="POLY(A) RNA POLYMERASE GLD2"/>
    <property type="match status" value="1"/>
</dbReference>
<protein>
    <submittedName>
        <fullName evidence="12">Uncharacterized protein</fullName>
    </submittedName>
</protein>
<dbReference type="CDD" id="cd05402">
    <property type="entry name" value="NT_PAP_TUTase"/>
    <property type="match status" value="1"/>
</dbReference>
<dbReference type="Pfam" id="PF22600">
    <property type="entry name" value="MTPAP-like_central"/>
    <property type="match status" value="1"/>
</dbReference>
<dbReference type="SUPFAM" id="SSF81301">
    <property type="entry name" value="Nucleotidyltransferase"/>
    <property type="match status" value="1"/>
</dbReference>
<dbReference type="AlphaFoldDB" id="A0A9J6BTH9"/>
<feature type="region of interest" description="Disordered" evidence="9">
    <location>
        <begin position="151"/>
        <end position="188"/>
    </location>
</feature>
<dbReference type="InterPro" id="IPR054708">
    <property type="entry name" value="MTPAP-like_central"/>
</dbReference>
<proteinExistence type="inferred from homology"/>
<feature type="compositionally biased region" description="Low complexity" evidence="9">
    <location>
        <begin position="151"/>
        <end position="171"/>
    </location>
</feature>
<feature type="compositionally biased region" description="Basic residues" evidence="9">
    <location>
        <begin position="218"/>
        <end position="227"/>
    </location>
</feature>
<evidence type="ECO:0000256" key="9">
    <source>
        <dbReference type="SAM" id="MobiDB-lite"/>
    </source>
</evidence>
<dbReference type="Proteomes" id="UP001107558">
    <property type="component" value="Chromosome 3"/>
</dbReference>
<sequence length="921" mass="107007">MNEHHDGKKHIQKQRFTSNKMIQVGSYDHNVSYNGEGDTHTNSNEALINDAATRKYSSEFLKTVGHQYSMMSNPNTIKNRHLIEDQNLLIKLKFGDNSHIFNSLGQPHQYQHQRNYLRYQQQQLHQRMELYHRHDQQNNYQRNPLVHQNVSNNRMFNNNNSSNNNNNANSNRQSKTESELSHHFQQQTRDMHSYQNNGYYQQSMFQQSNSNNATYQNRGKHNYKKNRNQTNQMNGGVSNERYNNGNNKRSTNERIINASKSENNIQDESEMDKNLMITRANSDDSKYRSISPIPPSSVKSIHNYKKNRNHPNHTNVVGNNERYNNSNNESSSNEHIINALKSENNIQDESQMHKNLMIVPANPDDCKHQNLSQTPGIVEKTIESKEGSNECADDTESTASASSGPSVFSYSSDTGKIKPSILLTTPNDQERKENSVNSWINNNNFGMVRNGLSASAEQLNMRVSEIPLQIIKRPPSANEISTPQTNHNQNFAITRQLTMPYDPVYPFDYYFARSDHIEMRIEPSNLKCGTVWDVLSKQMWDRFQTFQQTRDTYRSKMLLWKELYDYVKGFPLFQQRAFSKWGLFLVGSTITGFGLDSSDVDMCLVLRTAPQLDPRTEAMITLSTLRSYLMNSGSSFQAFSLINAKVPILRFRDVTNKIEVDLNYNNCIGVRNTHLLHCYAQLDWRLRPLAIIVKLWAQYHNINDARNSTISSYSLVLMVIHFLQYACAKPVLPCLHKMYPEKFKLHDITTIDMMETLNTKWQSENQQSLGELFLRFLDYYSNFNYLRNAISIRTGGILPIEECKNVKNLKNDPNHWQTLCIEEPFDFTNTARSTYDGEIFEKIKGVFRQSMYRLREHKTLDVLFQDPLFVHQLNTTQYQQAQQQQSQTFHQVNTQMLNYIIYNPPKATQLISTSPMNEIVS</sequence>
<evidence type="ECO:0000256" key="5">
    <source>
        <dbReference type="ARBA" id="ARBA00022679"/>
    </source>
</evidence>
<accession>A0A9J6BTH9</accession>
<dbReference type="OrthoDB" id="2274644at2759"/>
<keyword evidence="6" id="KW-0479">Metal-binding</keyword>
<evidence type="ECO:0000256" key="6">
    <source>
        <dbReference type="ARBA" id="ARBA00022723"/>
    </source>
</evidence>
<dbReference type="Gene3D" id="1.10.1410.10">
    <property type="match status" value="1"/>
</dbReference>
<dbReference type="GO" id="GO:0046872">
    <property type="term" value="F:metal ion binding"/>
    <property type="evidence" value="ECO:0007669"/>
    <property type="project" value="UniProtKB-KW"/>
</dbReference>
<feature type="region of interest" description="Disordered" evidence="9">
    <location>
        <begin position="383"/>
        <end position="412"/>
    </location>
</feature>
<evidence type="ECO:0000313" key="13">
    <source>
        <dbReference type="Proteomes" id="UP001107558"/>
    </source>
</evidence>
<dbReference type="SUPFAM" id="SSF81631">
    <property type="entry name" value="PAP/OAS1 substrate-binding domain"/>
    <property type="match status" value="1"/>
</dbReference>
<dbReference type="GO" id="GO:0031123">
    <property type="term" value="P:RNA 3'-end processing"/>
    <property type="evidence" value="ECO:0007669"/>
    <property type="project" value="TreeGrafter"/>
</dbReference>
<evidence type="ECO:0000256" key="1">
    <source>
        <dbReference type="ARBA" id="ARBA00001936"/>
    </source>
</evidence>
<feature type="region of interest" description="Disordered" evidence="9">
    <location>
        <begin position="283"/>
        <end position="303"/>
    </location>
</feature>
<dbReference type="Pfam" id="PF03828">
    <property type="entry name" value="PAP_assoc"/>
    <property type="match status" value="1"/>
</dbReference>
<dbReference type="GO" id="GO:1990817">
    <property type="term" value="F:poly(A) RNA polymerase activity"/>
    <property type="evidence" value="ECO:0007669"/>
    <property type="project" value="TreeGrafter"/>
</dbReference>
<feature type="domain" description="PAP-associated" evidence="10">
    <location>
        <begin position="768"/>
        <end position="829"/>
    </location>
</feature>
<keyword evidence="13" id="KW-1185">Reference proteome</keyword>
<dbReference type="InterPro" id="IPR043519">
    <property type="entry name" value="NT_sf"/>
</dbReference>
<keyword evidence="7" id="KW-0460">Magnesium</keyword>
<dbReference type="EMBL" id="JADBJN010000003">
    <property type="protein sequence ID" value="KAG5673042.1"/>
    <property type="molecule type" value="Genomic_DNA"/>
</dbReference>
<comment type="cofactor">
    <cofactor evidence="1">
        <name>Mn(2+)</name>
        <dbReference type="ChEBI" id="CHEBI:29035"/>
    </cofactor>
</comment>
<comment type="subcellular location">
    <subcellularLocation>
        <location evidence="3">Cytoplasm</location>
    </subcellularLocation>
</comment>
<evidence type="ECO:0000256" key="3">
    <source>
        <dbReference type="ARBA" id="ARBA00004496"/>
    </source>
</evidence>
<evidence type="ECO:0000256" key="4">
    <source>
        <dbReference type="ARBA" id="ARBA00022490"/>
    </source>
</evidence>
<comment type="caution">
    <text evidence="12">The sequence shown here is derived from an EMBL/GenBank/DDBJ whole genome shotgun (WGS) entry which is preliminary data.</text>
</comment>
<keyword evidence="4" id="KW-0963">Cytoplasm</keyword>
<comment type="similarity">
    <text evidence="8">Belongs to the DNA polymerase type-B-like family. GLD2 subfamily.</text>
</comment>
<name>A0A9J6BTH9_POLVA</name>
<dbReference type="Gene3D" id="3.30.460.10">
    <property type="entry name" value="Beta Polymerase, domain 2"/>
    <property type="match status" value="1"/>
</dbReference>
<reference evidence="12" key="1">
    <citation type="submission" date="2021-03" db="EMBL/GenBank/DDBJ databases">
        <title>Chromosome level genome of the anhydrobiotic midge Polypedilum vanderplanki.</title>
        <authorList>
            <person name="Yoshida Y."/>
            <person name="Kikawada T."/>
            <person name="Gusev O."/>
        </authorList>
    </citation>
    <scope>NUCLEOTIDE SEQUENCE</scope>
    <source>
        <strain evidence="12">NIAS01</strain>
        <tissue evidence="12">Whole body or cell culture</tissue>
    </source>
</reference>
<evidence type="ECO:0000256" key="2">
    <source>
        <dbReference type="ARBA" id="ARBA00001946"/>
    </source>
</evidence>
<feature type="compositionally biased region" description="Polar residues" evidence="9">
    <location>
        <begin position="228"/>
        <end position="249"/>
    </location>
</feature>
<dbReference type="InterPro" id="IPR002058">
    <property type="entry name" value="PAP_assoc"/>
</dbReference>
<feature type="domain" description="Poly(A) RNA polymerase mitochondrial-like central palm" evidence="11">
    <location>
        <begin position="535"/>
        <end position="681"/>
    </location>
</feature>
<comment type="cofactor">
    <cofactor evidence="2">
        <name>Mg(2+)</name>
        <dbReference type="ChEBI" id="CHEBI:18420"/>
    </cofactor>
</comment>
<evidence type="ECO:0000313" key="12">
    <source>
        <dbReference type="EMBL" id="KAG5673042.1"/>
    </source>
</evidence>
<evidence type="ECO:0000256" key="8">
    <source>
        <dbReference type="ARBA" id="ARBA00038491"/>
    </source>
</evidence>
<organism evidence="12 13">
    <name type="scientific">Polypedilum vanderplanki</name>
    <name type="common">Sleeping chironomid midge</name>
    <dbReference type="NCBI Taxonomy" id="319348"/>
    <lineage>
        <taxon>Eukaryota</taxon>
        <taxon>Metazoa</taxon>
        <taxon>Ecdysozoa</taxon>
        <taxon>Arthropoda</taxon>
        <taxon>Hexapoda</taxon>
        <taxon>Insecta</taxon>
        <taxon>Pterygota</taxon>
        <taxon>Neoptera</taxon>
        <taxon>Endopterygota</taxon>
        <taxon>Diptera</taxon>
        <taxon>Nematocera</taxon>
        <taxon>Chironomoidea</taxon>
        <taxon>Chironomidae</taxon>
        <taxon>Chironominae</taxon>
        <taxon>Polypedilum</taxon>
        <taxon>Polypedilum</taxon>
    </lineage>
</organism>
<keyword evidence="5" id="KW-0808">Transferase</keyword>
<gene>
    <name evidence="12" type="ORF">PVAND_003120</name>
</gene>
<feature type="region of interest" description="Disordered" evidence="9">
    <location>
        <begin position="211"/>
        <end position="250"/>
    </location>
</feature>
<dbReference type="GO" id="GO:0005737">
    <property type="term" value="C:cytoplasm"/>
    <property type="evidence" value="ECO:0007669"/>
    <property type="project" value="UniProtKB-SubCell"/>
</dbReference>
<dbReference type="PANTHER" id="PTHR12271">
    <property type="entry name" value="POLY A POLYMERASE CID PAP -RELATED"/>
    <property type="match status" value="1"/>
</dbReference>